<dbReference type="InterPro" id="IPR050314">
    <property type="entry name" value="Glycosyl_Hydrlase_18"/>
</dbReference>
<keyword evidence="6" id="KW-0119">Carbohydrate metabolism</keyword>
<evidence type="ECO:0000259" key="12">
    <source>
        <dbReference type="PROSITE" id="PS51910"/>
    </source>
</evidence>
<reference evidence="13 14" key="1">
    <citation type="submission" date="2018-02" db="EMBL/GenBank/DDBJ databases">
        <title>Genomic Encyclopedia of Archaeal and Bacterial Type Strains, Phase II (KMG-II): from individual species to whole genera.</title>
        <authorList>
            <person name="Goeker M."/>
        </authorList>
    </citation>
    <scope>NUCLEOTIDE SEQUENCE [LARGE SCALE GENOMIC DNA]</scope>
    <source>
        <strain evidence="13 14">YU 961-1</strain>
    </source>
</reference>
<dbReference type="Pfam" id="PF00553">
    <property type="entry name" value="CBM_2"/>
    <property type="match status" value="1"/>
</dbReference>
<dbReference type="InterPro" id="IPR012291">
    <property type="entry name" value="CBM2_carb-bd_dom_sf"/>
</dbReference>
<dbReference type="GO" id="GO:0006032">
    <property type="term" value="P:chitin catabolic process"/>
    <property type="evidence" value="ECO:0007669"/>
    <property type="project" value="UniProtKB-KW"/>
</dbReference>
<name>A0A2S6H006_9PSEU</name>
<dbReference type="PROSITE" id="PS01095">
    <property type="entry name" value="GH18_1"/>
    <property type="match status" value="1"/>
</dbReference>
<gene>
    <name evidence="13" type="ORF">CLV40_1015</name>
</gene>
<keyword evidence="6" id="KW-0624">Polysaccharide degradation</keyword>
<dbReference type="PROSITE" id="PS51910">
    <property type="entry name" value="GH18_2"/>
    <property type="match status" value="1"/>
</dbReference>
<feature type="domain" description="CBM2" evidence="11">
    <location>
        <begin position="26"/>
        <end position="133"/>
    </location>
</feature>
<keyword evidence="5 7" id="KW-0326">Glycosidase</keyword>
<dbReference type="Gene3D" id="3.10.50.10">
    <property type="match status" value="1"/>
</dbReference>
<evidence type="ECO:0000256" key="2">
    <source>
        <dbReference type="ARBA" id="ARBA00012729"/>
    </source>
</evidence>
<proteinExistence type="inferred from homology"/>
<dbReference type="InterPro" id="IPR001919">
    <property type="entry name" value="CBD2"/>
</dbReference>
<dbReference type="InterPro" id="IPR029070">
    <property type="entry name" value="Chitinase_insertion_sf"/>
</dbReference>
<dbReference type="InterPro" id="IPR001579">
    <property type="entry name" value="Glyco_hydro_18_chit_AS"/>
</dbReference>
<dbReference type="EC" id="3.2.1.14" evidence="2"/>
<keyword evidence="4" id="KW-0146">Chitin degradation</keyword>
<evidence type="ECO:0000256" key="1">
    <source>
        <dbReference type="ARBA" id="ARBA00000822"/>
    </source>
</evidence>
<sequence>MSRFRWHLVAAAVAATAVTIGVVAAPASGAASPTAEFKKTQDWGSGWTGQVTVKNGGSTTLSGWTVEFDLPSGTSIPSAWEAQMTKTGDHYKFVNLSWNGNIAAGASASFGFNGSGSGSPTGCKLNGAACEGGTPPTSTTTTTTTSTSTTKPTSTTTTPTSTTTTTTTTTGPTTPPPPGSKLVGYFIQWGVYGRNFHVKNVDTSGSAAKLTHINYAFGNVQNGQCTIGDSYADYDKAYTAADSVDGVADNWDQPLRGNFNQLRKLKKKYPNLKVLWSFGGWTWSGGFGQAAKNPAAFADSCYKLVEDPRWADVFDGIDIDWEYPNACGLTCDTSGPDSLKAVTSALRAKFGAGNLISAAISADGEDGGKLDLADYAGAAQSLDWIMPMTYDFFGAWDTKGPTNPHSPLTSYPGIPKDKWTTEGAVAKLKSKGVPTSKILLGVGFYGRGWTGVTQATPGGTATGAAPGTYEAGFEDYKVLKTRCPSTGTIGGTAYAFCGGNWWGYDTPATIAGKRNWANSQGLGGTFFWELSGDTSNGELISALRG</sequence>
<dbReference type="RefSeq" id="WP_104475658.1">
    <property type="nucleotide sequence ID" value="NZ_CP154825.1"/>
</dbReference>
<keyword evidence="14" id="KW-1185">Reference proteome</keyword>
<accession>A0A2S6H006</accession>
<dbReference type="GO" id="GO:0008061">
    <property type="term" value="F:chitin binding"/>
    <property type="evidence" value="ECO:0007669"/>
    <property type="project" value="InterPro"/>
</dbReference>
<dbReference type="SUPFAM" id="SSF51445">
    <property type="entry name" value="(Trans)glycosidases"/>
    <property type="match status" value="1"/>
</dbReference>
<dbReference type="GO" id="GO:0030247">
    <property type="term" value="F:polysaccharide binding"/>
    <property type="evidence" value="ECO:0007669"/>
    <property type="project" value="UniProtKB-UniRule"/>
</dbReference>
<evidence type="ECO:0000313" key="13">
    <source>
        <dbReference type="EMBL" id="PPK70819.1"/>
    </source>
</evidence>
<evidence type="ECO:0000256" key="9">
    <source>
        <dbReference type="SAM" id="MobiDB-lite"/>
    </source>
</evidence>
<evidence type="ECO:0000256" key="4">
    <source>
        <dbReference type="ARBA" id="ARBA00023024"/>
    </source>
</evidence>
<dbReference type="InterPro" id="IPR001223">
    <property type="entry name" value="Glyco_hydro18_cat"/>
</dbReference>
<dbReference type="Proteomes" id="UP000239203">
    <property type="component" value="Unassembled WGS sequence"/>
</dbReference>
<evidence type="ECO:0000256" key="10">
    <source>
        <dbReference type="SAM" id="SignalP"/>
    </source>
</evidence>
<dbReference type="SUPFAM" id="SSF49384">
    <property type="entry name" value="Carbohydrate-binding domain"/>
    <property type="match status" value="1"/>
</dbReference>
<dbReference type="SMART" id="SM00636">
    <property type="entry name" value="Glyco_18"/>
    <property type="match status" value="1"/>
</dbReference>
<dbReference type="AlphaFoldDB" id="A0A2S6H006"/>
<dbReference type="PROSITE" id="PS51173">
    <property type="entry name" value="CBM2"/>
    <property type="match status" value="1"/>
</dbReference>
<evidence type="ECO:0000256" key="8">
    <source>
        <dbReference type="RuleBase" id="RU004453"/>
    </source>
</evidence>
<evidence type="ECO:0000313" key="14">
    <source>
        <dbReference type="Proteomes" id="UP000239203"/>
    </source>
</evidence>
<feature type="signal peptide" evidence="10">
    <location>
        <begin position="1"/>
        <end position="24"/>
    </location>
</feature>
<organism evidence="13 14">
    <name type="scientific">Actinokineospora auranticolor</name>
    <dbReference type="NCBI Taxonomy" id="155976"/>
    <lineage>
        <taxon>Bacteria</taxon>
        <taxon>Bacillati</taxon>
        <taxon>Actinomycetota</taxon>
        <taxon>Actinomycetes</taxon>
        <taxon>Pseudonocardiales</taxon>
        <taxon>Pseudonocardiaceae</taxon>
        <taxon>Actinokineospora</taxon>
    </lineage>
</organism>
<dbReference type="Pfam" id="PF00704">
    <property type="entry name" value="Glyco_hydro_18"/>
    <property type="match status" value="1"/>
</dbReference>
<dbReference type="InterPro" id="IPR017853">
    <property type="entry name" value="GH"/>
</dbReference>
<dbReference type="SUPFAM" id="SSF54556">
    <property type="entry name" value="Chitinase insertion domain"/>
    <property type="match status" value="1"/>
</dbReference>
<evidence type="ECO:0000256" key="5">
    <source>
        <dbReference type="ARBA" id="ARBA00023295"/>
    </source>
</evidence>
<feature type="domain" description="GH18" evidence="12">
    <location>
        <begin position="180"/>
        <end position="545"/>
    </location>
</feature>
<dbReference type="EMBL" id="PTIX01000001">
    <property type="protein sequence ID" value="PPK70819.1"/>
    <property type="molecule type" value="Genomic_DNA"/>
</dbReference>
<evidence type="ECO:0000256" key="6">
    <source>
        <dbReference type="ARBA" id="ARBA00023326"/>
    </source>
</evidence>
<keyword evidence="3 7" id="KW-0378">Hydrolase</keyword>
<keyword evidence="10" id="KW-0732">Signal</keyword>
<feature type="chain" id="PRO_5038796100" description="chitinase" evidence="10">
    <location>
        <begin position="25"/>
        <end position="545"/>
    </location>
</feature>
<dbReference type="InterPro" id="IPR008965">
    <property type="entry name" value="CBM2/CBM3_carb-bd_dom_sf"/>
</dbReference>
<dbReference type="OrthoDB" id="3882626at2"/>
<comment type="caution">
    <text evidence="13">The sequence shown here is derived from an EMBL/GenBank/DDBJ whole genome shotgun (WGS) entry which is preliminary data.</text>
</comment>
<evidence type="ECO:0000259" key="11">
    <source>
        <dbReference type="PROSITE" id="PS51173"/>
    </source>
</evidence>
<evidence type="ECO:0000256" key="7">
    <source>
        <dbReference type="RuleBase" id="RU000489"/>
    </source>
</evidence>
<dbReference type="SMART" id="SM00637">
    <property type="entry name" value="CBD_II"/>
    <property type="match status" value="1"/>
</dbReference>
<dbReference type="Gene3D" id="2.60.40.290">
    <property type="match status" value="1"/>
</dbReference>
<feature type="compositionally biased region" description="Low complexity" evidence="9">
    <location>
        <begin position="132"/>
        <end position="172"/>
    </location>
</feature>
<dbReference type="CDD" id="cd06548">
    <property type="entry name" value="GH18_chitinase"/>
    <property type="match status" value="1"/>
</dbReference>
<evidence type="ECO:0000256" key="3">
    <source>
        <dbReference type="ARBA" id="ARBA00022801"/>
    </source>
</evidence>
<dbReference type="InterPro" id="IPR011583">
    <property type="entry name" value="Chitinase_II/V-like_cat"/>
</dbReference>
<dbReference type="GO" id="GO:0000272">
    <property type="term" value="P:polysaccharide catabolic process"/>
    <property type="evidence" value="ECO:0007669"/>
    <property type="project" value="UniProtKB-KW"/>
</dbReference>
<dbReference type="PANTHER" id="PTHR11177:SF317">
    <property type="entry name" value="CHITINASE 12-RELATED"/>
    <property type="match status" value="1"/>
</dbReference>
<dbReference type="GO" id="GO:0008843">
    <property type="term" value="F:endochitinase activity"/>
    <property type="evidence" value="ECO:0007669"/>
    <property type="project" value="UniProtKB-EC"/>
</dbReference>
<dbReference type="PROSITE" id="PS00561">
    <property type="entry name" value="CBM2_A"/>
    <property type="match status" value="1"/>
</dbReference>
<dbReference type="InterPro" id="IPR018366">
    <property type="entry name" value="CBM2_CS"/>
</dbReference>
<protein>
    <recommendedName>
        <fullName evidence="2">chitinase</fullName>
        <ecNumber evidence="2">3.2.1.14</ecNumber>
    </recommendedName>
</protein>
<dbReference type="Gene3D" id="3.20.20.80">
    <property type="entry name" value="Glycosidases"/>
    <property type="match status" value="1"/>
</dbReference>
<feature type="region of interest" description="Disordered" evidence="9">
    <location>
        <begin position="132"/>
        <end position="179"/>
    </location>
</feature>
<comment type="similarity">
    <text evidence="8">Belongs to the glycosyl hydrolase 18 family.</text>
</comment>
<dbReference type="PANTHER" id="PTHR11177">
    <property type="entry name" value="CHITINASE"/>
    <property type="match status" value="1"/>
</dbReference>
<comment type="catalytic activity">
    <reaction evidence="1">
        <text>Random endo-hydrolysis of N-acetyl-beta-D-glucosaminide (1-&gt;4)-beta-linkages in chitin and chitodextrins.</text>
        <dbReference type="EC" id="3.2.1.14"/>
    </reaction>
</comment>